<comment type="caution">
    <text evidence="2">The sequence shown here is derived from an EMBL/GenBank/DDBJ whole genome shotgun (WGS) entry which is preliminary data.</text>
</comment>
<gene>
    <name evidence="2" type="ORF">Fot_32370</name>
</gene>
<evidence type="ECO:0000313" key="2">
    <source>
        <dbReference type="EMBL" id="KAL2508723.1"/>
    </source>
</evidence>
<accession>A0ABD1T7L6</accession>
<evidence type="ECO:0000313" key="3">
    <source>
        <dbReference type="Proteomes" id="UP001604277"/>
    </source>
</evidence>
<dbReference type="AlphaFoldDB" id="A0ABD1T7L6"/>
<evidence type="ECO:0000256" key="1">
    <source>
        <dbReference type="SAM" id="Coils"/>
    </source>
</evidence>
<organism evidence="2 3">
    <name type="scientific">Forsythia ovata</name>
    <dbReference type="NCBI Taxonomy" id="205694"/>
    <lineage>
        <taxon>Eukaryota</taxon>
        <taxon>Viridiplantae</taxon>
        <taxon>Streptophyta</taxon>
        <taxon>Embryophyta</taxon>
        <taxon>Tracheophyta</taxon>
        <taxon>Spermatophyta</taxon>
        <taxon>Magnoliopsida</taxon>
        <taxon>eudicotyledons</taxon>
        <taxon>Gunneridae</taxon>
        <taxon>Pentapetalae</taxon>
        <taxon>asterids</taxon>
        <taxon>lamiids</taxon>
        <taxon>Lamiales</taxon>
        <taxon>Oleaceae</taxon>
        <taxon>Forsythieae</taxon>
        <taxon>Forsythia</taxon>
    </lineage>
</organism>
<keyword evidence="3" id="KW-1185">Reference proteome</keyword>
<proteinExistence type="predicted"/>
<sequence length="131" mass="14900">MGPDSRGRNRCFGRATFLEKSLNNTSNRGNAEVRNLKRKVVDVEEKLKRAQEELKNTRQQCYDLISLTNALQASMKTIMDELVMMRGNFDSFLLMELARMLTDLLYLGRASAVLLSRLGVRTITCRASPRA</sequence>
<name>A0ABD1T7L6_9LAMI</name>
<keyword evidence="1" id="KW-0175">Coiled coil</keyword>
<reference evidence="3" key="1">
    <citation type="submission" date="2024-07" db="EMBL/GenBank/DDBJ databases">
        <title>Two chromosome-level genome assemblies of Korean endemic species Abeliophyllum distichum and Forsythia ovata (Oleaceae).</title>
        <authorList>
            <person name="Jang H."/>
        </authorList>
    </citation>
    <scope>NUCLEOTIDE SEQUENCE [LARGE SCALE GENOMIC DNA]</scope>
</reference>
<dbReference type="EMBL" id="JBFOLJ010000009">
    <property type="protein sequence ID" value="KAL2508723.1"/>
    <property type="molecule type" value="Genomic_DNA"/>
</dbReference>
<feature type="coiled-coil region" evidence="1">
    <location>
        <begin position="26"/>
        <end position="67"/>
    </location>
</feature>
<protein>
    <submittedName>
        <fullName evidence="2">Uncharacterized protein</fullName>
    </submittedName>
</protein>
<dbReference type="Proteomes" id="UP001604277">
    <property type="component" value="Unassembled WGS sequence"/>
</dbReference>